<reference evidence="1" key="1">
    <citation type="submission" date="2020-09" db="EMBL/GenBank/DDBJ databases">
        <title>Genome-Enabled Discovery of Anthraquinone Biosynthesis in Senna tora.</title>
        <authorList>
            <person name="Kang S.-H."/>
            <person name="Pandey R.P."/>
            <person name="Lee C.-M."/>
            <person name="Sim J.-S."/>
            <person name="Jeong J.-T."/>
            <person name="Choi B.-S."/>
            <person name="Jung M."/>
            <person name="Ginzburg D."/>
            <person name="Zhao K."/>
            <person name="Won S.Y."/>
            <person name="Oh T.-J."/>
            <person name="Yu Y."/>
            <person name="Kim N.-H."/>
            <person name="Lee O.R."/>
            <person name="Lee T.-H."/>
            <person name="Bashyal P."/>
            <person name="Kim T.-S."/>
            <person name="Lee W.-H."/>
            <person name="Kawkins C."/>
            <person name="Kim C.-K."/>
            <person name="Kim J.S."/>
            <person name="Ahn B.O."/>
            <person name="Rhee S.Y."/>
            <person name="Sohng J.K."/>
        </authorList>
    </citation>
    <scope>NUCLEOTIDE SEQUENCE</scope>
    <source>
        <tissue evidence="1">Leaf</tissue>
    </source>
</reference>
<comment type="caution">
    <text evidence="1">The sequence shown here is derived from an EMBL/GenBank/DDBJ whole genome shotgun (WGS) entry which is preliminary data.</text>
</comment>
<sequence length="169" mass="19440">MHLDEARSVKGRSRRKLSDLVKKKSSQSKYLTELDEAQGVQHHQRSFHIWSRRNLQEWRRPQLLEVKTRTRSHLVRKKRFLDHSIAQTSLGYSWNWSLFSHLLPLDCLASIEAICLPNVNVASIEAICLPNVNAGDDLMIWNLSTNGDFSVKTAYASLNSFDHQSNKGI</sequence>
<evidence type="ECO:0000313" key="2">
    <source>
        <dbReference type="Proteomes" id="UP000634136"/>
    </source>
</evidence>
<evidence type="ECO:0000313" key="1">
    <source>
        <dbReference type="EMBL" id="KAF7801499.1"/>
    </source>
</evidence>
<dbReference type="EMBL" id="JAAIUW010000013">
    <property type="protein sequence ID" value="KAF7801499.1"/>
    <property type="molecule type" value="Genomic_DNA"/>
</dbReference>
<dbReference type="Proteomes" id="UP000634136">
    <property type="component" value="Unassembled WGS sequence"/>
</dbReference>
<dbReference type="AlphaFoldDB" id="A0A834W251"/>
<keyword evidence="2" id="KW-1185">Reference proteome</keyword>
<name>A0A834W251_9FABA</name>
<gene>
    <name evidence="1" type="ORF">G2W53_040610</name>
</gene>
<protein>
    <submittedName>
        <fullName evidence="1">Uncharacterized protein</fullName>
    </submittedName>
</protein>
<organism evidence="1 2">
    <name type="scientific">Senna tora</name>
    <dbReference type="NCBI Taxonomy" id="362788"/>
    <lineage>
        <taxon>Eukaryota</taxon>
        <taxon>Viridiplantae</taxon>
        <taxon>Streptophyta</taxon>
        <taxon>Embryophyta</taxon>
        <taxon>Tracheophyta</taxon>
        <taxon>Spermatophyta</taxon>
        <taxon>Magnoliopsida</taxon>
        <taxon>eudicotyledons</taxon>
        <taxon>Gunneridae</taxon>
        <taxon>Pentapetalae</taxon>
        <taxon>rosids</taxon>
        <taxon>fabids</taxon>
        <taxon>Fabales</taxon>
        <taxon>Fabaceae</taxon>
        <taxon>Caesalpinioideae</taxon>
        <taxon>Cassia clade</taxon>
        <taxon>Senna</taxon>
    </lineage>
</organism>
<accession>A0A834W251</accession>
<proteinExistence type="predicted"/>